<evidence type="ECO:0000256" key="4">
    <source>
        <dbReference type="ARBA" id="ARBA00022840"/>
    </source>
</evidence>
<reference evidence="8 9" key="1">
    <citation type="journal article" date="2021" name="bioRxiv">
        <title>The Gossypium anomalum genome as a resource for cotton improvement and evolutionary analysis of hybrid incompatibility.</title>
        <authorList>
            <person name="Grover C.E."/>
            <person name="Yuan D."/>
            <person name="Arick M.A."/>
            <person name="Miller E.R."/>
            <person name="Hu G."/>
            <person name="Peterson D.G."/>
            <person name="Wendel J.F."/>
            <person name="Udall J.A."/>
        </authorList>
    </citation>
    <scope>NUCLEOTIDE SEQUENCE [LARGE SCALE GENOMIC DNA]</scope>
    <source>
        <strain evidence="8">JFW-Udall</strain>
        <tissue evidence="8">Leaf</tissue>
    </source>
</reference>
<dbReference type="PANTHER" id="PTHR33463:SF212">
    <property type="entry name" value="AND NB-ARC DOMAINS-CONTAINING DISEASE RESISTANCE PROTEIN, PUTATIVE-RELATED"/>
    <property type="match status" value="1"/>
</dbReference>
<evidence type="ECO:0000259" key="7">
    <source>
        <dbReference type="Pfam" id="PF23247"/>
    </source>
</evidence>
<keyword evidence="5" id="KW-0175">Coiled coil</keyword>
<evidence type="ECO:0000259" key="6">
    <source>
        <dbReference type="Pfam" id="PF00931"/>
    </source>
</evidence>
<comment type="caution">
    <text evidence="8">The sequence shown here is derived from an EMBL/GenBank/DDBJ whole genome shotgun (WGS) entry which is preliminary data.</text>
</comment>
<accession>A0A8J5YZR0</accession>
<proteinExistence type="inferred from homology"/>
<evidence type="ECO:0000256" key="3">
    <source>
        <dbReference type="ARBA" id="ARBA00022821"/>
    </source>
</evidence>
<feature type="domain" description="NB-ARC" evidence="6">
    <location>
        <begin position="134"/>
        <end position="299"/>
    </location>
</feature>
<dbReference type="Pfam" id="PF23247">
    <property type="entry name" value="LRR_RPS2"/>
    <property type="match status" value="1"/>
</dbReference>
<dbReference type="PRINTS" id="PR00364">
    <property type="entry name" value="DISEASERSIST"/>
</dbReference>
<comment type="similarity">
    <text evidence="1">Belongs to the disease resistance NB-LRR family.</text>
</comment>
<evidence type="ECO:0000313" key="8">
    <source>
        <dbReference type="EMBL" id="KAG8492317.1"/>
    </source>
</evidence>
<organism evidence="8 9">
    <name type="scientific">Gossypium anomalum</name>
    <dbReference type="NCBI Taxonomy" id="47600"/>
    <lineage>
        <taxon>Eukaryota</taxon>
        <taxon>Viridiplantae</taxon>
        <taxon>Streptophyta</taxon>
        <taxon>Embryophyta</taxon>
        <taxon>Tracheophyta</taxon>
        <taxon>Spermatophyta</taxon>
        <taxon>Magnoliopsida</taxon>
        <taxon>eudicotyledons</taxon>
        <taxon>Gunneridae</taxon>
        <taxon>Pentapetalae</taxon>
        <taxon>rosids</taxon>
        <taxon>malvids</taxon>
        <taxon>Malvales</taxon>
        <taxon>Malvaceae</taxon>
        <taxon>Malvoideae</taxon>
        <taxon>Gossypium</taxon>
    </lineage>
</organism>
<evidence type="ECO:0000256" key="1">
    <source>
        <dbReference type="ARBA" id="ARBA00008894"/>
    </source>
</evidence>
<dbReference type="InterPro" id="IPR032675">
    <property type="entry name" value="LRR_dom_sf"/>
</dbReference>
<dbReference type="Gene3D" id="3.80.10.10">
    <property type="entry name" value="Ribonuclease Inhibitor"/>
    <property type="match status" value="1"/>
</dbReference>
<keyword evidence="4" id="KW-0067">ATP-binding</keyword>
<dbReference type="OrthoDB" id="1926275at2759"/>
<evidence type="ECO:0000313" key="9">
    <source>
        <dbReference type="Proteomes" id="UP000701853"/>
    </source>
</evidence>
<dbReference type="Pfam" id="PF00931">
    <property type="entry name" value="NB-ARC"/>
    <property type="match status" value="1"/>
</dbReference>
<dbReference type="PANTHER" id="PTHR33463">
    <property type="entry name" value="NB-ARC DOMAIN-CONTAINING PROTEIN-RELATED"/>
    <property type="match status" value="1"/>
</dbReference>
<dbReference type="Gene3D" id="1.10.8.430">
    <property type="entry name" value="Helical domain of apoptotic protease-activating factors"/>
    <property type="match status" value="1"/>
</dbReference>
<keyword evidence="2" id="KW-0547">Nucleotide-binding</keyword>
<evidence type="ECO:0000256" key="5">
    <source>
        <dbReference type="SAM" id="Coils"/>
    </source>
</evidence>
<dbReference type="GO" id="GO:0005524">
    <property type="term" value="F:ATP binding"/>
    <property type="evidence" value="ECO:0007669"/>
    <property type="project" value="UniProtKB-KW"/>
</dbReference>
<gene>
    <name evidence="8" type="ORF">CXB51_009835</name>
</gene>
<dbReference type="Gene3D" id="3.40.50.300">
    <property type="entry name" value="P-loop containing nucleotide triphosphate hydrolases"/>
    <property type="match status" value="1"/>
</dbReference>
<dbReference type="AlphaFoldDB" id="A0A8J5YZR0"/>
<keyword evidence="9" id="KW-1185">Reference proteome</keyword>
<dbReference type="SUPFAM" id="SSF52058">
    <property type="entry name" value="L domain-like"/>
    <property type="match status" value="1"/>
</dbReference>
<sequence>MEYVEPVVGIANCLGTPVCKYLQYHRKMNDYVRNFKRMRDELNCKMEDIELQLKAELLCPLGKIPKKGAENWLKDVKEMIREAQVVENKVRNGRYLCRACNGKLLLMPPVGLAIDGPSAGLPLPTSELVGEEAVRNEIWACLMQEEVSKIGVWGMGGVGKTTIMKHIHNDLLKPQRFERVIWVTISKEFNVMKVQDDIAGALKLKEDWPREGDKLRRAAILSEMLKNAGKHVLILDDVWDKVSLEEVGIPEPSGSNGCKLILTTRTEHVCKYMGCKVIKVKPLSEEEALILFLNKIGPNIVQSPTIMPTLKLVVKECAGLPLTIVVVSGTMKGEDNPRIWKNALGELKERIGKVEGVEAEKRGQWSPDIEEVLLMYNSITEFPADVLPTKCQLLTTLLLQGNPNLTALLLRGCSELRDLPCLSMLQELKKLDLFRTKIEEVPEGIDMLIKLRYLDLGVYTLKEIPAGCLPKLVHLQHLTFYKNNEKTSLKAEEMEPLKKLECLTGRFNDVSEFNKFISSMQQSKKNLVKYNLVVGGASSIPTEGDKMVTIGKVHNWEGELIMHPIEIQELHIYRCNYLRSLVDDHSSFKNAIDLRVCRIWFCEGIEYVVSLSSFASSSAHPFQSLEVLYLHALPKLSALIMKDAGIGSATPSTLAPSATFSHLKQIDVYRCSSMKTLLPHWLLPNLQNLEENRVEECDELVEILGAATSEVQERGSGALIKFHLPKLRELGLQRLPNLKSICSKSGVMPYAYAPPSLTISSFTEWWEWLEWDDHPNFKNVLQPLWKLKVYVPEKDRIKRMMEEIKVRD</sequence>
<dbReference type="InterPro" id="IPR002182">
    <property type="entry name" value="NB-ARC"/>
</dbReference>
<dbReference type="InterPro" id="IPR042197">
    <property type="entry name" value="Apaf_helical"/>
</dbReference>
<dbReference type="FunFam" id="3.40.50.300:FF:001091">
    <property type="entry name" value="Probable disease resistance protein At1g61300"/>
    <property type="match status" value="1"/>
</dbReference>
<evidence type="ECO:0000256" key="2">
    <source>
        <dbReference type="ARBA" id="ARBA00022741"/>
    </source>
</evidence>
<dbReference type="GO" id="GO:0006952">
    <property type="term" value="P:defense response"/>
    <property type="evidence" value="ECO:0007669"/>
    <property type="project" value="UniProtKB-KW"/>
</dbReference>
<dbReference type="EMBL" id="JAHUZN010000005">
    <property type="protein sequence ID" value="KAG8492317.1"/>
    <property type="molecule type" value="Genomic_DNA"/>
</dbReference>
<dbReference type="SUPFAM" id="SSF52540">
    <property type="entry name" value="P-loop containing nucleoside triphosphate hydrolases"/>
    <property type="match status" value="1"/>
</dbReference>
<dbReference type="InterPro" id="IPR027417">
    <property type="entry name" value="P-loop_NTPase"/>
</dbReference>
<feature type="domain" description="Disease resistance protein At4g27190-like leucine-rich repeats" evidence="7">
    <location>
        <begin position="655"/>
        <end position="744"/>
    </location>
</feature>
<protein>
    <recommendedName>
        <fullName evidence="10">NB-ARC domain-containing protein</fullName>
    </recommendedName>
</protein>
<dbReference type="Proteomes" id="UP000701853">
    <property type="component" value="Chromosome 5"/>
</dbReference>
<name>A0A8J5YZR0_9ROSI</name>
<dbReference type="InterPro" id="IPR050905">
    <property type="entry name" value="Plant_NBS-LRR"/>
</dbReference>
<evidence type="ECO:0008006" key="10">
    <source>
        <dbReference type="Google" id="ProtNLM"/>
    </source>
</evidence>
<keyword evidence="3" id="KW-0611">Plant defense</keyword>
<feature type="coiled-coil region" evidence="5">
    <location>
        <begin position="32"/>
        <end position="89"/>
    </location>
</feature>
<dbReference type="InterPro" id="IPR057135">
    <property type="entry name" value="At4g27190-like_LRR"/>
</dbReference>
<dbReference type="GO" id="GO:0043531">
    <property type="term" value="F:ADP binding"/>
    <property type="evidence" value="ECO:0007669"/>
    <property type="project" value="InterPro"/>
</dbReference>